<evidence type="ECO:0000256" key="2">
    <source>
        <dbReference type="ARBA" id="ARBA00007727"/>
    </source>
</evidence>
<feature type="compositionally biased region" description="Basic and acidic residues" evidence="7">
    <location>
        <begin position="142"/>
        <end position="155"/>
    </location>
</feature>
<feature type="compositionally biased region" description="Basic residues" evidence="7">
    <location>
        <begin position="350"/>
        <end position="359"/>
    </location>
</feature>
<dbReference type="GO" id="GO:0016020">
    <property type="term" value="C:membrane"/>
    <property type="evidence" value="ECO:0007669"/>
    <property type="project" value="UniProtKB-SubCell"/>
</dbReference>
<evidence type="ECO:0000313" key="11">
    <source>
        <dbReference type="EMBL" id="KAI5401988.1"/>
    </source>
</evidence>
<dbReference type="InterPro" id="IPR026057">
    <property type="entry name" value="TBL_C"/>
</dbReference>
<feature type="compositionally biased region" description="Basic and acidic residues" evidence="7">
    <location>
        <begin position="116"/>
        <end position="132"/>
    </location>
</feature>
<evidence type="ECO:0000256" key="6">
    <source>
        <dbReference type="ARBA" id="ARBA00023136"/>
    </source>
</evidence>
<sequence>MHFLFLSLYLSSHLLVNNTYYHVNKSSRKITLLIMVDSPARNRLLARNDSVRIFPSRGGAITFTYAFTLASILFMLVLVNTFHPTSRRYHFTKVIAHIFTDNSSQPPSYPPQYSPTHDKTSPKDNGLLDHRIVASPSPSQTSRKEDDGLLDHRIVDSPSPSQISRKEDDGLLDHRIVASPYPFQTSRKEDDGLLNHRIVGSPFPSQISRKENDGLLDHRTVASPSPSQISRKEDDELLDHRTVGSPSPSQISRKENDGLLDRRTVASPSPSQTSRKEDDGLLDRRTVASPSPSQTSRKEDDGLLDHRTVNSPSPSQISRKENDGLVDRRTVNSPSPSQISRKEGSGLAPKRSKKHRKAHPPIGATTIKPQQKKSFAPMPSPNVVQSDQQHLVELTKNCNMYEGSWVFDDSYPLYKAGSCPNIDEPFDCFLNGRTDNLFEKFRWQPKNCNMPRFNASDMLELLTGKRLVFVGDSLNRNMWESMVCVLSNSVENKSRIFEASGRQEFRTEDSYSFIFQDYNCSIEFFRSPFLVQEWEIPTQKGSKKETLRLDLVENYYDKYKNADVLIFNTGHWWTHEKVREGKEYYQEGNYVYGQMDVDEAINKALLTWSHWVDTHVDPKKTTVFFRGYSPSHFRGGEWNSGGQCENITEPMKDESDLPENPSSMMKTIESVIAGMKTPVFYLNITRMTDYRVDAHPSLFRFTNMTEETKRSMLTHQDCSHWCLPGVPDLWNELVYVHLLQRLKTNQGNH</sequence>
<evidence type="ECO:0000256" key="3">
    <source>
        <dbReference type="ARBA" id="ARBA00022692"/>
    </source>
</evidence>
<feature type="compositionally biased region" description="Basic and acidic residues" evidence="7">
    <location>
        <begin position="318"/>
        <end position="330"/>
    </location>
</feature>
<feature type="compositionally biased region" description="Basic and acidic residues" evidence="7">
    <location>
        <begin position="230"/>
        <end position="242"/>
    </location>
</feature>
<comment type="caution">
    <text evidence="11">The sequence shown here is derived from an EMBL/GenBank/DDBJ whole genome shotgun (WGS) entry which is preliminary data.</text>
</comment>
<evidence type="ECO:0000256" key="4">
    <source>
        <dbReference type="ARBA" id="ARBA00022968"/>
    </source>
</evidence>
<evidence type="ECO:0000259" key="9">
    <source>
        <dbReference type="Pfam" id="PF13839"/>
    </source>
</evidence>
<keyword evidence="8" id="KW-0732">Signal</keyword>
<keyword evidence="5" id="KW-1133">Transmembrane helix</keyword>
<feature type="domain" description="Trichome birefringence-like N-terminal" evidence="10">
    <location>
        <begin position="396"/>
        <end position="449"/>
    </location>
</feature>
<dbReference type="Gramene" id="Psat06G0644900-T1">
    <property type="protein sequence ID" value="KAI5401988.1"/>
    <property type="gene ID" value="KIW84_066449"/>
</dbReference>
<feature type="region of interest" description="Disordered" evidence="7">
    <location>
        <begin position="103"/>
        <end position="171"/>
    </location>
</feature>
<accession>A0A9D4WI96</accession>
<dbReference type="Pfam" id="PF14416">
    <property type="entry name" value="PMR5N"/>
    <property type="match status" value="1"/>
</dbReference>
<feature type="compositionally biased region" description="Basic and acidic residues" evidence="7">
    <location>
        <begin position="296"/>
        <end position="308"/>
    </location>
</feature>
<dbReference type="Proteomes" id="UP001058974">
    <property type="component" value="Chromosome 6"/>
</dbReference>
<gene>
    <name evidence="11" type="ORF">KIW84_066449</name>
</gene>
<proteinExistence type="inferred from homology"/>
<dbReference type="GO" id="GO:0005794">
    <property type="term" value="C:Golgi apparatus"/>
    <property type="evidence" value="ECO:0007669"/>
    <property type="project" value="TreeGrafter"/>
</dbReference>
<dbReference type="EMBL" id="JAMSHJ010000006">
    <property type="protein sequence ID" value="KAI5401988.1"/>
    <property type="molecule type" value="Genomic_DNA"/>
</dbReference>
<evidence type="ECO:0000256" key="7">
    <source>
        <dbReference type="SAM" id="MobiDB-lite"/>
    </source>
</evidence>
<dbReference type="InterPro" id="IPR025846">
    <property type="entry name" value="TBL_N"/>
</dbReference>
<feature type="signal peptide" evidence="8">
    <location>
        <begin position="1"/>
        <end position="19"/>
    </location>
</feature>
<dbReference type="PANTHER" id="PTHR32285:SF242">
    <property type="entry name" value="PMR5_CAS1P GDSL_SGNH-LIKE ACYL-ESTERASE FAMILY PROTEIN"/>
    <property type="match status" value="1"/>
</dbReference>
<organism evidence="11 12">
    <name type="scientific">Pisum sativum</name>
    <name type="common">Garden pea</name>
    <name type="synonym">Lathyrus oleraceus</name>
    <dbReference type="NCBI Taxonomy" id="3888"/>
    <lineage>
        <taxon>Eukaryota</taxon>
        <taxon>Viridiplantae</taxon>
        <taxon>Streptophyta</taxon>
        <taxon>Embryophyta</taxon>
        <taxon>Tracheophyta</taxon>
        <taxon>Spermatophyta</taxon>
        <taxon>Magnoliopsida</taxon>
        <taxon>eudicotyledons</taxon>
        <taxon>Gunneridae</taxon>
        <taxon>Pentapetalae</taxon>
        <taxon>rosids</taxon>
        <taxon>fabids</taxon>
        <taxon>Fabales</taxon>
        <taxon>Fabaceae</taxon>
        <taxon>Papilionoideae</taxon>
        <taxon>50 kb inversion clade</taxon>
        <taxon>NPAAA clade</taxon>
        <taxon>Hologalegina</taxon>
        <taxon>IRL clade</taxon>
        <taxon>Fabeae</taxon>
        <taxon>Lathyrus</taxon>
    </lineage>
</organism>
<keyword evidence="6" id="KW-0472">Membrane</keyword>
<dbReference type="Pfam" id="PF13839">
    <property type="entry name" value="PC-Esterase"/>
    <property type="match status" value="1"/>
</dbReference>
<reference evidence="11 12" key="1">
    <citation type="journal article" date="2022" name="Nat. Genet.">
        <title>Improved pea reference genome and pan-genome highlight genomic features and evolutionary characteristics.</title>
        <authorList>
            <person name="Yang T."/>
            <person name="Liu R."/>
            <person name="Luo Y."/>
            <person name="Hu S."/>
            <person name="Wang D."/>
            <person name="Wang C."/>
            <person name="Pandey M.K."/>
            <person name="Ge S."/>
            <person name="Xu Q."/>
            <person name="Li N."/>
            <person name="Li G."/>
            <person name="Huang Y."/>
            <person name="Saxena R.K."/>
            <person name="Ji Y."/>
            <person name="Li M."/>
            <person name="Yan X."/>
            <person name="He Y."/>
            <person name="Liu Y."/>
            <person name="Wang X."/>
            <person name="Xiang C."/>
            <person name="Varshney R.K."/>
            <person name="Ding H."/>
            <person name="Gao S."/>
            <person name="Zong X."/>
        </authorList>
    </citation>
    <scope>NUCLEOTIDE SEQUENCE [LARGE SCALE GENOMIC DNA]</scope>
    <source>
        <strain evidence="11 12">cv. Zhongwan 6</strain>
    </source>
</reference>
<comment type="subcellular location">
    <subcellularLocation>
        <location evidence="1">Membrane</location>
        <topology evidence="1">Single-pass membrane protein</topology>
    </subcellularLocation>
</comment>
<dbReference type="PANTHER" id="PTHR32285">
    <property type="entry name" value="PROTEIN TRICHOME BIREFRINGENCE-LIKE 9-RELATED"/>
    <property type="match status" value="1"/>
</dbReference>
<dbReference type="InterPro" id="IPR029962">
    <property type="entry name" value="TBL"/>
</dbReference>
<keyword evidence="3" id="KW-0812">Transmembrane</keyword>
<evidence type="ECO:0000259" key="10">
    <source>
        <dbReference type="Pfam" id="PF14416"/>
    </source>
</evidence>
<feature type="chain" id="PRO_5038876707" description="Trichome birefringence-like N-terminal domain-containing protein" evidence="8">
    <location>
        <begin position="20"/>
        <end position="749"/>
    </location>
</feature>
<name>A0A9D4WI96_PEA</name>
<dbReference type="GO" id="GO:0016413">
    <property type="term" value="F:O-acetyltransferase activity"/>
    <property type="evidence" value="ECO:0007669"/>
    <property type="project" value="InterPro"/>
</dbReference>
<evidence type="ECO:0000256" key="1">
    <source>
        <dbReference type="ARBA" id="ARBA00004167"/>
    </source>
</evidence>
<evidence type="ECO:0008006" key="13">
    <source>
        <dbReference type="Google" id="ProtNLM"/>
    </source>
</evidence>
<keyword evidence="12" id="KW-1185">Reference proteome</keyword>
<feature type="region of interest" description="Disordered" evidence="7">
    <location>
        <begin position="217"/>
        <end position="365"/>
    </location>
</feature>
<evidence type="ECO:0000256" key="8">
    <source>
        <dbReference type="SAM" id="SignalP"/>
    </source>
</evidence>
<comment type="similarity">
    <text evidence="2">Belongs to the PC-esterase family. TBL subfamily.</text>
</comment>
<keyword evidence="4" id="KW-0735">Signal-anchor</keyword>
<feature type="domain" description="Trichome birefringence-like C-terminal" evidence="9">
    <location>
        <begin position="450"/>
        <end position="735"/>
    </location>
</feature>
<protein>
    <recommendedName>
        <fullName evidence="13">Trichome birefringence-like N-terminal domain-containing protein</fullName>
    </recommendedName>
</protein>
<feature type="compositionally biased region" description="Basic and acidic residues" evidence="7">
    <location>
        <begin position="252"/>
        <end position="264"/>
    </location>
</feature>
<evidence type="ECO:0000256" key="5">
    <source>
        <dbReference type="ARBA" id="ARBA00022989"/>
    </source>
</evidence>
<evidence type="ECO:0000313" key="12">
    <source>
        <dbReference type="Proteomes" id="UP001058974"/>
    </source>
</evidence>
<feature type="compositionally biased region" description="Basic and acidic residues" evidence="7">
    <location>
        <begin position="274"/>
        <end position="286"/>
    </location>
</feature>
<dbReference type="AlphaFoldDB" id="A0A9D4WI96"/>